<proteinExistence type="predicted"/>
<comment type="caution">
    <text evidence="5">The sequence shown here is derived from an EMBL/GenBank/DDBJ whole genome shotgun (WGS) entry which is preliminary data.</text>
</comment>
<dbReference type="AlphaFoldDB" id="A0A0F9MAF2"/>
<dbReference type="GO" id="GO:0008170">
    <property type="term" value="F:N-methyltransferase activity"/>
    <property type="evidence" value="ECO:0007669"/>
    <property type="project" value="InterPro"/>
</dbReference>
<dbReference type="InterPro" id="IPR002295">
    <property type="entry name" value="N4/N6-MTase_EcoPI_Mod-like"/>
</dbReference>
<keyword evidence="2" id="KW-0808">Transferase</keyword>
<dbReference type="SUPFAM" id="SSF53335">
    <property type="entry name" value="S-adenosyl-L-methionine-dependent methyltransferases"/>
    <property type="match status" value="1"/>
</dbReference>
<dbReference type="PRINTS" id="PR00506">
    <property type="entry name" value="D21N6MTFRASE"/>
</dbReference>
<keyword evidence="1" id="KW-0489">Methyltransferase</keyword>
<dbReference type="InterPro" id="IPR029063">
    <property type="entry name" value="SAM-dependent_MTases_sf"/>
</dbReference>
<dbReference type="SMART" id="SM00470">
    <property type="entry name" value="ParB"/>
    <property type="match status" value="1"/>
</dbReference>
<reference evidence="5" key="1">
    <citation type="journal article" date="2015" name="Nature">
        <title>Complex archaea that bridge the gap between prokaryotes and eukaryotes.</title>
        <authorList>
            <person name="Spang A."/>
            <person name="Saw J.H."/>
            <person name="Jorgensen S.L."/>
            <person name="Zaremba-Niedzwiedzka K."/>
            <person name="Martijn J."/>
            <person name="Lind A.E."/>
            <person name="van Eijk R."/>
            <person name="Schleper C."/>
            <person name="Guy L."/>
            <person name="Ettema T.J."/>
        </authorList>
    </citation>
    <scope>NUCLEOTIDE SEQUENCE</scope>
</reference>
<name>A0A0F9MAF2_9ZZZZ</name>
<organism evidence="5">
    <name type="scientific">marine sediment metagenome</name>
    <dbReference type="NCBI Taxonomy" id="412755"/>
    <lineage>
        <taxon>unclassified sequences</taxon>
        <taxon>metagenomes</taxon>
        <taxon>ecological metagenomes</taxon>
    </lineage>
</organism>
<dbReference type="EMBL" id="LAZR01009260">
    <property type="protein sequence ID" value="KKM73695.1"/>
    <property type="molecule type" value="Genomic_DNA"/>
</dbReference>
<evidence type="ECO:0000256" key="2">
    <source>
        <dbReference type="ARBA" id="ARBA00022679"/>
    </source>
</evidence>
<dbReference type="Gene3D" id="3.90.1530.30">
    <property type="match status" value="1"/>
</dbReference>
<protein>
    <recommendedName>
        <fullName evidence="4">ParB-like N-terminal domain-containing protein</fullName>
    </recommendedName>
</protein>
<evidence type="ECO:0000313" key="5">
    <source>
        <dbReference type="EMBL" id="KKM73695.1"/>
    </source>
</evidence>
<feature type="domain" description="ParB-like N-terminal" evidence="4">
    <location>
        <begin position="6"/>
        <end position="117"/>
    </location>
</feature>
<dbReference type="Pfam" id="PF02195">
    <property type="entry name" value="ParB_N"/>
    <property type="match status" value="1"/>
</dbReference>
<dbReference type="PANTHER" id="PTHR33375">
    <property type="entry name" value="CHROMOSOME-PARTITIONING PROTEIN PARB-RELATED"/>
    <property type="match status" value="1"/>
</dbReference>
<dbReference type="CDD" id="cd16406">
    <property type="entry name" value="ParB_N_like"/>
    <property type="match status" value="1"/>
</dbReference>
<sequence length="456" mass="52408">MSKVIQMVEFDKIDWIGSRHREEYSKIEDLKKSIGDTKGLIQSLMVFKRADGRYTLIAGGRRYTALKSIKESGTLSSDGEERLYLKDIYPDERVPCILVPPGATQDDLEIMELEENVQREDLTPLELAKARHKIHLLLIKRHGDEWSQRDTARHLSLSHTQIGDDVKLSEMSEYLPSLDKAKTKKEAQVLMNRAISMVEREAIVSTIEERESKGTIDNRKKEINDRYVVGDWFKWKKNLGEGEFDMIEIDPPFGINLQKKKKVKDAGAAGLDEYNEWDILSYTEKIDLVIADAYRLLKKNGWLVFWFAPHPWWHRIWDMIKANGFKGQALPGVWVKNGGQTMQPDLYLGHATEYFFYARKGEATIVKKGRTNIYEYPNVPPDRKPHPTTKPIGLMEDLYSTFLNPGDRIVIPFLGSGWGILAADNLKMKALGCDLGQEYKDRYSVKVFSDEIGGYR</sequence>
<dbReference type="GO" id="GO:0007059">
    <property type="term" value="P:chromosome segregation"/>
    <property type="evidence" value="ECO:0007669"/>
    <property type="project" value="TreeGrafter"/>
</dbReference>
<dbReference type="InterPro" id="IPR003115">
    <property type="entry name" value="ParB_N"/>
</dbReference>
<dbReference type="InterPro" id="IPR002941">
    <property type="entry name" value="DNA_methylase_N4/N6"/>
</dbReference>
<dbReference type="PANTHER" id="PTHR33375:SF1">
    <property type="entry name" value="CHROMOSOME-PARTITIONING PROTEIN PARB-RELATED"/>
    <property type="match status" value="1"/>
</dbReference>
<dbReference type="GO" id="GO:0003677">
    <property type="term" value="F:DNA binding"/>
    <property type="evidence" value="ECO:0007669"/>
    <property type="project" value="InterPro"/>
</dbReference>
<dbReference type="SUPFAM" id="SSF109709">
    <property type="entry name" value="KorB DNA-binding domain-like"/>
    <property type="match status" value="1"/>
</dbReference>
<evidence type="ECO:0000256" key="3">
    <source>
        <dbReference type="ARBA" id="ARBA00022691"/>
    </source>
</evidence>
<dbReference type="Gene3D" id="1.10.10.2830">
    <property type="match status" value="1"/>
</dbReference>
<evidence type="ECO:0000256" key="1">
    <source>
        <dbReference type="ARBA" id="ARBA00022603"/>
    </source>
</evidence>
<dbReference type="GO" id="GO:0005694">
    <property type="term" value="C:chromosome"/>
    <property type="evidence" value="ECO:0007669"/>
    <property type="project" value="TreeGrafter"/>
</dbReference>
<dbReference type="Pfam" id="PF01555">
    <property type="entry name" value="N6_N4_Mtase"/>
    <property type="match status" value="1"/>
</dbReference>
<evidence type="ECO:0000259" key="4">
    <source>
        <dbReference type="SMART" id="SM00470"/>
    </source>
</evidence>
<accession>A0A0F9MAF2</accession>
<dbReference type="GO" id="GO:0032259">
    <property type="term" value="P:methylation"/>
    <property type="evidence" value="ECO:0007669"/>
    <property type="project" value="UniProtKB-KW"/>
</dbReference>
<dbReference type="SUPFAM" id="SSF110849">
    <property type="entry name" value="ParB/Sulfiredoxin"/>
    <property type="match status" value="1"/>
</dbReference>
<gene>
    <name evidence="5" type="ORF">LCGC14_1407880</name>
</gene>
<dbReference type="Gene3D" id="3.40.50.150">
    <property type="entry name" value="Vaccinia Virus protein VP39"/>
    <property type="match status" value="1"/>
</dbReference>
<dbReference type="InterPro" id="IPR050336">
    <property type="entry name" value="Chromosome_partition/occlusion"/>
</dbReference>
<dbReference type="InterPro" id="IPR036086">
    <property type="entry name" value="ParB/Sulfiredoxin_sf"/>
</dbReference>
<keyword evidence="3" id="KW-0949">S-adenosyl-L-methionine</keyword>